<keyword evidence="8 12" id="KW-1133">Transmembrane helix</keyword>
<evidence type="ECO:0000256" key="10">
    <source>
        <dbReference type="ARBA" id="ARBA00023180"/>
    </source>
</evidence>
<dbReference type="GO" id="GO:0005524">
    <property type="term" value="F:ATP binding"/>
    <property type="evidence" value="ECO:0007669"/>
    <property type="project" value="UniProtKB-KW"/>
</dbReference>
<feature type="transmembrane region" description="Helical" evidence="12">
    <location>
        <begin position="66"/>
        <end position="85"/>
    </location>
</feature>
<feature type="region of interest" description="Disordered" evidence="11">
    <location>
        <begin position="838"/>
        <end position="860"/>
    </location>
</feature>
<dbReference type="Proteomes" id="UP000286045">
    <property type="component" value="Unassembled WGS sequence"/>
</dbReference>
<keyword evidence="7" id="KW-0067">ATP-binding</keyword>
<dbReference type="InterPro" id="IPR003593">
    <property type="entry name" value="AAA+_ATPase"/>
</dbReference>
<evidence type="ECO:0000256" key="2">
    <source>
        <dbReference type="ARBA" id="ARBA00009726"/>
    </source>
</evidence>
<dbReference type="InterPro" id="IPR003439">
    <property type="entry name" value="ABC_transporter-like_ATP-bd"/>
</dbReference>
<feature type="domain" description="ABC transmembrane type-1" evidence="14">
    <location>
        <begin position="273"/>
        <end position="542"/>
    </location>
</feature>
<feature type="transmembrane region" description="Helical" evidence="12">
    <location>
        <begin position="404"/>
        <end position="423"/>
    </location>
</feature>
<protein>
    <recommendedName>
        <fullName evidence="17">ABC transporter domain-containing protein</fullName>
    </recommendedName>
</protein>
<feature type="compositionally biased region" description="Polar residues" evidence="11">
    <location>
        <begin position="839"/>
        <end position="848"/>
    </location>
</feature>
<keyword evidence="4" id="KW-1003">Cell membrane</keyword>
<dbReference type="Gene3D" id="3.40.50.300">
    <property type="entry name" value="P-loop containing nucleotide triphosphate hydrolases"/>
    <property type="match status" value="2"/>
</dbReference>
<dbReference type="PROSITE" id="PS50893">
    <property type="entry name" value="ABC_TRANSPORTER_2"/>
    <property type="match status" value="2"/>
</dbReference>
<dbReference type="STRING" id="363999.A0A439CTD1"/>
<dbReference type="CDD" id="cd18580">
    <property type="entry name" value="ABC_6TM_ABCC_D2"/>
    <property type="match status" value="1"/>
</dbReference>
<dbReference type="PROSITE" id="PS50929">
    <property type="entry name" value="ABC_TM1F"/>
    <property type="match status" value="2"/>
</dbReference>
<feature type="transmembrane region" description="Helical" evidence="12">
    <location>
        <begin position="484"/>
        <end position="507"/>
    </location>
</feature>
<keyword evidence="3" id="KW-0813">Transport</keyword>
<proteinExistence type="inferred from homology"/>
<evidence type="ECO:0000256" key="1">
    <source>
        <dbReference type="ARBA" id="ARBA00004651"/>
    </source>
</evidence>
<sequence>MNDSPLVQNVLGCRDDFDFTVRFEQLFFSLTPSALFIVLSAWRVVTLTRRAIVVEAPHLGLGKLGAIVSYASLELALLILISTGSFSTTSFAISASSLRFIAALCMIPLSSLENSRSARPSVLLSTYLFLTLLLDVAQVRTFWLASETRPEIAYTTVFTTALAIKVAIVLLEAQKKTRWVKWNGKSHSPEETSGIYSLGLYSWLNQLALSGYHKVLRIPDLYPLDTTMASAQLHAHFAKHFNSSIFAGRKHRLLLVLSRTLLYQLLLPIIPRLVLVGFTLSQPFFIESLIEYLAKPAESVPVNYGYGFIGASVLIYSGIALSTALYWYFQYRMIYMARGALVSAIYVKTTEASMAARHGDASLTLMSTDIERIIEGFRSLHEVWANTAQVAISAFLLYRQLGPAFAVPIVIVILCAIGILFPIKYTARGQTHWMDRVQKRVGLTSSVIASMKNLKISGLAAPIASFVQQLRVDELSASQEYRRLILIAATLAYIPLLTSPFLTFAIAQRTLGVAKIYTSVSYLLLITQPLSQLFQTFPLIVGGLACLSRIQSFLELENRKDRRVTASDSQANAEKGAASLESGSPVDDATQRPVVTIENGHFGWLPDQMVLSDINIQVQRASLTMVVGPIASGKSSLCQALLGEIPYTCGKVTVDVQSPRVGYCDQTPFLSNGSIRDNIIGFSPFDAVRYTEAVEATLLDVDCETLPQGHDTIIGSNGITLSGGQKQRVSLARTLYLQTDLLIFDDIFSGLDADTEDQVFDRVFGKNGLLRNRNASTVLCTHSVRHLPAADHIIALDLSGRVLEQGAFNDLITNQSYIHSLGIKASSPSVTSSTDISLETKTASQPTETPAIKSTAPEVHDQTRQTGDSTIYKIYFKSMGLFLSSSFFFFGISYGVFTNYPTIWLSYWAADGAKPNPSHTNGYYIGLYSLFQIIALLSLAALAFLLLLTGVSRAGASLHQTALKTMIHAPLYFFTATDQGVVTNLFSQDLNLVDTELPGALLNTIISVFVAIGQAAVIASSAPYLAISYPFIGILLYVLQKFYLRTSRQLRLLDLEAKSPLYTHFLDTAKGIVTLRAFSFIDENRAKNLQLLDTSQRPAYLLIMIQKWLAVVLNLVVTGIAVLLTALATQLRSNSGITGASLVTLLSFGESLSGIVIYYTQLETSIGAISRLKSFSDNVKPEERDSESICPPKDWPQMGEVSLANVSASYSSTEEEGSTRTLALKDINLSIRSGEKVAICGRTGSGKSSFIALLLKLLEPVGTTEGGVYIDNISLARLDRVTLRQRIIAIPQEAVFLPDGSSFSTNLDPFQVVTSEDAQSVLQVVGMWDFIVERGGLEAGLTASTFSQGQRQLFSLARALLRRRTRARSLGLGGCGSEGGILLLDEVSSSVDHDTEKKMQDIIREEFRNYTIIAVSHRLDMIMDFDRVVIMNKGEIVEVGNPAQLAKDPTTKFGGLYAIGSH</sequence>
<feature type="transmembrane region" description="Helical" evidence="12">
    <location>
        <begin position="26"/>
        <end position="45"/>
    </location>
</feature>
<feature type="domain" description="ABC transmembrane type-1" evidence="14">
    <location>
        <begin position="888"/>
        <end position="1164"/>
    </location>
</feature>
<dbReference type="SUPFAM" id="SSF52540">
    <property type="entry name" value="P-loop containing nucleoside triphosphate hydrolases"/>
    <property type="match status" value="2"/>
</dbReference>
<evidence type="ECO:0000256" key="12">
    <source>
        <dbReference type="SAM" id="Phobius"/>
    </source>
</evidence>
<keyword evidence="10" id="KW-0325">Glycoprotein</keyword>
<evidence type="ECO:0000259" key="14">
    <source>
        <dbReference type="PROSITE" id="PS50929"/>
    </source>
</evidence>
<dbReference type="InterPro" id="IPR050173">
    <property type="entry name" value="ABC_transporter_C-like"/>
</dbReference>
<evidence type="ECO:0000256" key="6">
    <source>
        <dbReference type="ARBA" id="ARBA00022741"/>
    </source>
</evidence>
<feature type="transmembrane region" description="Helical" evidence="12">
    <location>
        <begin position="1024"/>
        <end position="1044"/>
    </location>
</feature>
<dbReference type="CDD" id="cd03250">
    <property type="entry name" value="ABCC_MRP_domain1"/>
    <property type="match status" value="1"/>
</dbReference>
<dbReference type="GO" id="GO:0005886">
    <property type="term" value="C:plasma membrane"/>
    <property type="evidence" value="ECO:0007669"/>
    <property type="project" value="UniProtKB-SubCell"/>
</dbReference>
<accession>A0A439CTD1</accession>
<dbReference type="FunFam" id="1.20.1560.10:FF:000066">
    <property type="entry name" value="ABC multidrug transporter (Eurofung)"/>
    <property type="match status" value="1"/>
</dbReference>
<dbReference type="EMBL" id="RYZI01000442">
    <property type="protein sequence ID" value="RWA05420.1"/>
    <property type="molecule type" value="Genomic_DNA"/>
</dbReference>
<dbReference type="SUPFAM" id="SSF90123">
    <property type="entry name" value="ABC transporter transmembrane region"/>
    <property type="match status" value="2"/>
</dbReference>
<dbReference type="InterPro" id="IPR011527">
    <property type="entry name" value="ABC1_TM_dom"/>
</dbReference>
<feature type="transmembrane region" description="Helical" evidence="12">
    <location>
        <begin position="1000"/>
        <end position="1018"/>
    </location>
</feature>
<reference evidence="15 16" key="1">
    <citation type="submission" date="2018-12" db="EMBL/GenBank/DDBJ databases">
        <title>Draft genome sequence of Xylaria grammica IHI A82.</title>
        <authorList>
            <person name="Buettner E."/>
            <person name="Kellner H."/>
        </authorList>
    </citation>
    <scope>NUCLEOTIDE SEQUENCE [LARGE SCALE GENOMIC DNA]</scope>
    <source>
        <strain evidence="15 16">IHI A82</strain>
    </source>
</reference>
<feature type="transmembrane region" description="Helical" evidence="12">
    <location>
        <begin position="122"/>
        <end position="146"/>
    </location>
</feature>
<keyword evidence="6" id="KW-0547">Nucleotide-binding</keyword>
<feature type="transmembrane region" description="Helical" evidence="12">
    <location>
        <begin position="91"/>
        <end position="110"/>
    </location>
</feature>
<dbReference type="PANTHER" id="PTHR24223">
    <property type="entry name" value="ATP-BINDING CASSETTE SUB-FAMILY C"/>
    <property type="match status" value="1"/>
</dbReference>
<dbReference type="Pfam" id="PF24357">
    <property type="entry name" value="TMD0_ABC"/>
    <property type="match status" value="1"/>
</dbReference>
<dbReference type="Gene3D" id="1.20.1560.10">
    <property type="entry name" value="ABC transporter type 1, transmembrane domain"/>
    <property type="match status" value="2"/>
</dbReference>
<feature type="transmembrane region" description="Helical" evidence="12">
    <location>
        <begin position="261"/>
        <end position="286"/>
    </location>
</feature>
<dbReference type="InterPro" id="IPR044746">
    <property type="entry name" value="ABCC_6TM_D1"/>
</dbReference>
<keyword evidence="16" id="KW-1185">Reference proteome</keyword>
<comment type="similarity">
    <text evidence="2">Belongs to the ABC transporter superfamily. ABCC family. Conjugate transporter (TC 3.A.1.208) subfamily.</text>
</comment>
<dbReference type="CDD" id="cd18579">
    <property type="entry name" value="ABC_6TM_ABCC_D1"/>
    <property type="match status" value="1"/>
</dbReference>
<keyword evidence="5 12" id="KW-0812">Transmembrane</keyword>
<feature type="region of interest" description="Disordered" evidence="11">
    <location>
        <begin position="564"/>
        <end position="588"/>
    </location>
</feature>
<evidence type="ECO:0000256" key="4">
    <source>
        <dbReference type="ARBA" id="ARBA00022475"/>
    </source>
</evidence>
<evidence type="ECO:0000259" key="13">
    <source>
        <dbReference type="PROSITE" id="PS50893"/>
    </source>
</evidence>
<evidence type="ECO:0000313" key="16">
    <source>
        <dbReference type="Proteomes" id="UP000286045"/>
    </source>
</evidence>
<evidence type="ECO:0000313" key="15">
    <source>
        <dbReference type="EMBL" id="RWA05420.1"/>
    </source>
</evidence>
<name>A0A439CTD1_9PEZI</name>
<dbReference type="FunFam" id="3.40.50.300:FF:002145">
    <property type="entry name" value="ABC transporter (MsbA subfamily)"/>
    <property type="match status" value="1"/>
</dbReference>
<gene>
    <name evidence="15" type="ORF">EKO27_g9683</name>
</gene>
<feature type="transmembrane region" description="Helical" evidence="12">
    <location>
        <begin position="925"/>
        <end position="948"/>
    </location>
</feature>
<keyword evidence="9 12" id="KW-0472">Membrane</keyword>
<dbReference type="InterPro" id="IPR017871">
    <property type="entry name" value="ABC_transporter-like_CS"/>
</dbReference>
<evidence type="ECO:0000256" key="3">
    <source>
        <dbReference type="ARBA" id="ARBA00022448"/>
    </source>
</evidence>
<evidence type="ECO:0000256" key="11">
    <source>
        <dbReference type="SAM" id="MobiDB-lite"/>
    </source>
</evidence>
<dbReference type="GO" id="GO:0140359">
    <property type="term" value="F:ABC-type transporter activity"/>
    <property type="evidence" value="ECO:0007669"/>
    <property type="project" value="InterPro"/>
</dbReference>
<feature type="transmembrane region" description="Helical" evidence="12">
    <location>
        <begin position="152"/>
        <end position="171"/>
    </location>
</feature>
<feature type="domain" description="ABC transporter" evidence="13">
    <location>
        <begin position="1201"/>
        <end position="1458"/>
    </location>
</feature>
<evidence type="ECO:0008006" key="17">
    <source>
        <dbReference type="Google" id="ProtNLM"/>
    </source>
</evidence>
<dbReference type="FunFam" id="1.20.1560.10:FF:000055">
    <property type="entry name" value="ABC multidrug transporter (Eurofung)"/>
    <property type="match status" value="1"/>
</dbReference>
<dbReference type="GO" id="GO:0016887">
    <property type="term" value="F:ATP hydrolysis activity"/>
    <property type="evidence" value="ECO:0007669"/>
    <property type="project" value="InterPro"/>
</dbReference>
<feature type="transmembrane region" description="Helical" evidence="12">
    <location>
        <begin position="306"/>
        <end position="329"/>
    </location>
</feature>
<dbReference type="PROSITE" id="PS00211">
    <property type="entry name" value="ABC_TRANSPORTER_1"/>
    <property type="match status" value="2"/>
</dbReference>
<dbReference type="InterPro" id="IPR056227">
    <property type="entry name" value="TMD0_ABC"/>
</dbReference>
<dbReference type="Pfam" id="PF00664">
    <property type="entry name" value="ABC_membrane"/>
    <property type="match status" value="1"/>
</dbReference>
<evidence type="ECO:0000256" key="7">
    <source>
        <dbReference type="ARBA" id="ARBA00022840"/>
    </source>
</evidence>
<dbReference type="SMART" id="SM00382">
    <property type="entry name" value="AAA"/>
    <property type="match status" value="2"/>
</dbReference>
<comment type="subcellular location">
    <subcellularLocation>
        <location evidence="1">Cell membrane</location>
        <topology evidence="1">Multi-pass membrane protein</topology>
    </subcellularLocation>
</comment>
<organism evidence="15 16">
    <name type="scientific">Xylaria grammica</name>
    <dbReference type="NCBI Taxonomy" id="363999"/>
    <lineage>
        <taxon>Eukaryota</taxon>
        <taxon>Fungi</taxon>
        <taxon>Dikarya</taxon>
        <taxon>Ascomycota</taxon>
        <taxon>Pezizomycotina</taxon>
        <taxon>Sordariomycetes</taxon>
        <taxon>Xylariomycetidae</taxon>
        <taxon>Xylariales</taxon>
        <taxon>Xylariaceae</taxon>
        <taxon>Xylaria</taxon>
    </lineage>
</organism>
<dbReference type="Pfam" id="PF00005">
    <property type="entry name" value="ABC_tran"/>
    <property type="match status" value="2"/>
</dbReference>
<evidence type="ECO:0000256" key="8">
    <source>
        <dbReference type="ARBA" id="ARBA00022989"/>
    </source>
</evidence>
<feature type="transmembrane region" description="Helical" evidence="12">
    <location>
        <begin position="874"/>
        <end position="897"/>
    </location>
</feature>
<feature type="transmembrane region" description="Helical" evidence="12">
    <location>
        <begin position="1108"/>
        <end position="1131"/>
    </location>
</feature>
<dbReference type="InterPro" id="IPR044726">
    <property type="entry name" value="ABCC_6TM_D2"/>
</dbReference>
<evidence type="ECO:0000256" key="5">
    <source>
        <dbReference type="ARBA" id="ARBA00022692"/>
    </source>
</evidence>
<dbReference type="InterPro" id="IPR027417">
    <property type="entry name" value="P-loop_NTPase"/>
</dbReference>
<evidence type="ECO:0000256" key="9">
    <source>
        <dbReference type="ARBA" id="ARBA00023136"/>
    </source>
</evidence>
<dbReference type="InterPro" id="IPR036640">
    <property type="entry name" value="ABC1_TM_sf"/>
</dbReference>
<feature type="domain" description="ABC transporter" evidence="13">
    <location>
        <begin position="595"/>
        <end position="824"/>
    </location>
</feature>
<comment type="caution">
    <text evidence="15">The sequence shown here is derived from an EMBL/GenBank/DDBJ whole genome shotgun (WGS) entry which is preliminary data.</text>
</comment>
<dbReference type="PANTHER" id="PTHR24223:SF345">
    <property type="entry name" value="ABC MULTIDRUG TRANSPORTER (EUROFUNG)"/>
    <property type="match status" value="1"/>
</dbReference>